<dbReference type="EMBL" id="LJCR01003516">
    <property type="protein sequence ID" value="KPV46722.1"/>
    <property type="molecule type" value="Genomic_DNA"/>
</dbReference>
<name>A0A0P9DAM3_9CHLR</name>
<evidence type="ECO:0000313" key="2">
    <source>
        <dbReference type="Proteomes" id="UP000050509"/>
    </source>
</evidence>
<keyword evidence="2" id="KW-1185">Reference proteome</keyword>
<reference evidence="1 2" key="1">
    <citation type="submission" date="2015-09" db="EMBL/GenBank/DDBJ databases">
        <title>Draft genome sequence of Kouleothrix aurantiaca JCM 19913.</title>
        <authorList>
            <person name="Hemp J."/>
        </authorList>
    </citation>
    <scope>NUCLEOTIDE SEQUENCE [LARGE SCALE GENOMIC DNA]</scope>
    <source>
        <strain evidence="1 2">COM-B</strain>
    </source>
</reference>
<evidence type="ECO:0000313" key="1">
    <source>
        <dbReference type="EMBL" id="KPV46722.1"/>
    </source>
</evidence>
<comment type="caution">
    <text evidence="1">The sequence shown here is derived from an EMBL/GenBank/DDBJ whole genome shotgun (WGS) entry which is preliminary data.</text>
</comment>
<feature type="non-terminal residue" evidence="1">
    <location>
        <position position="149"/>
    </location>
</feature>
<sequence>MTTQSASFDFTFGIQVGQLVVSGYENKRFVYRVIAVERRYYTSQDRCLPRGAQVGDEYNALVRLGKVLKPDMTPIKRPGSPVTFDACYIIPFTNAYIDEQIAALQAQINAYNIARTLLSAPPQASAQPAKAAKPTKTAAWAAAVRQLIA</sequence>
<dbReference type="Proteomes" id="UP000050509">
    <property type="component" value="Unassembled WGS sequence"/>
</dbReference>
<organism evidence="1 2">
    <name type="scientific">Kouleothrix aurantiaca</name>
    <dbReference type="NCBI Taxonomy" id="186479"/>
    <lineage>
        <taxon>Bacteria</taxon>
        <taxon>Bacillati</taxon>
        <taxon>Chloroflexota</taxon>
        <taxon>Chloroflexia</taxon>
        <taxon>Chloroflexales</taxon>
        <taxon>Roseiflexineae</taxon>
        <taxon>Roseiflexaceae</taxon>
        <taxon>Kouleothrix</taxon>
    </lineage>
</organism>
<protein>
    <submittedName>
        <fullName evidence="1">Uncharacterized protein</fullName>
    </submittedName>
</protein>
<dbReference type="AlphaFoldDB" id="A0A0P9DAM3"/>
<gene>
    <name evidence="1" type="ORF">SE17_43035</name>
</gene>
<proteinExistence type="predicted"/>
<accession>A0A0P9DAM3</accession>